<dbReference type="Pfam" id="PF12802">
    <property type="entry name" value="MarR_2"/>
    <property type="match status" value="1"/>
</dbReference>
<dbReference type="PANTHER" id="PTHR33164:SF43">
    <property type="entry name" value="HTH-TYPE TRANSCRIPTIONAL REPRESSOR YETL"/>
    <property type="match status" value="1"/>
</dbReference>
<gene>
    <name evidence="2" type="ORF">SAMN05660710_00623</name>
</gene>
<protein>
    <submittedName>
        <fullName evidence="2">DNA-binding transcriptional regulator, MarR family</fullName>
    </submittedName>
</protein>
<feature type="domain" description="HTH marR-type" evidence="1">
    <location>
        <begin position="17"/>
        <end position="150"/>
    </location>
</feature>
<dbReference type="PRINTS" id="PR00598">
    <property type="entry name" value="HTHMARR"/>
</dbReference>
<dbReference type="Gene3D" id="1.10.10.10">
    <property type="entry name" value="Winged helix-like DNA-binding domain superfamily/Winged helix DNA-binding domain"/>
    <property type="match status" value="1"/>
</dbReference>
<dbReference type="EMBL" id="FMVT01000002">
    <property type="protein sequence ID" value="SCY08638.1"/>
    <property type="molecule type" value="Genomic_DNA"/>
</dbReference>
<dbReference type="GO" id="GO:0006950">
    <property type="term" value="P:response to stress"/>
    <property type="evidence" value="ECO:0007669"/>
    <property type="project" value="TreeGrafter"/>
</dbReference>
<dbReference type="InterPro" id="IPR036390">
    <property type="entry name" value="WH_DNA-bd_sf"/>
</dbReference>
<dbReference type="SMART" id="SM00347">
    <property type="entry name" value="HTH_MARR"/>
    <property type="match status" value="1"/>
</dbReference>
<dbReference type="InterPro" id="IPR000835">
    <property type="entry name" value="HTH_MarR-typ"/>
</dbReference>
<dbReference type="GO" id="GO:0003700">
    <property type="term" value="F:DNA-binding transcription factor activity"/>
    <property type="evidence" value="ECO:0007669"/>
    <property type="project" value="InterPro"/>
</dbReference>
<dbReference type="AlphaFoldDB" id="A0A1G5D299"/>
<evidence type="ECO:0000259" key="1">
    <source>
        <dbReference type="PROSITE" id="PS50995"/>
    </source>
</evidence>
<keyword evidence="2" id="KW-0238">DNA-binding</keyword>
<dbReference type="PROSITE" id="PS50995">
    <property type="entry name" value="HTH_MARR_2"/>
    <property type="match status" value="1"/>
</dbReference>
<dbReference type="InterPro" id="IPR036388">
    <property type="entry name" value="WH-like_DNA-bd_sf"/>
</dbReference>
<proteinExistence type="predicted"/>
<dbReference type="RefSeq" id="WP_090740176.1">
    <property type="nucleotide sequence ID" value="NZ_FMVT01000002.1"/>
</dbReference>
<dbReference type="Proteomes" id="UP000199502">
    <property type="component" value="Unassembled WGS sequence"/>
</dbReference>
<dbReference type="OrthoDB" id="7269152at2"/>
<keyword evidence="3" id="KW-1185">Reference proteome</keyword>
<dbReference type="PANTHER" id="PTHR33164">
    <property type="entry name" value="TRANSCRIPTIONAL REGULATOR, MARR FAMILY"/>
    <property type="match status" value="1"/>
</dbReference>
<dbReference type="InterPro" id="IPR039422">
    <property type="entry name" value="MarR/SlyA-like"/>
</dbReference>
<sequence>MTAHQRHLDEAPELGELPSIFGLLLRLAQVRHYDRFFAAFEGTDVRPGEMTLLWLLDLNPGIRQGVAARTLLIKPAHMTKVVQRLIDAGLVSRLVPQGDRRSVTLNLTDAGRAHLARHRETFLGVSSADSIGLAQDEYDTLLALLRKLAF</sequence>
<dbReference type="STRING" id="336292.SAMN05660710_00623"/>
<name>A0A1G5D299_9RHOB</name>
<accession>A0A1G5D299</accession>
<reference evidence="2 3" key="1">
    <citation type="submission" date="2016-10" db="EMBL/GenBank/DDBJ databases">
        <authorList>
            <person name="de Groot N.N."/>
        </authorList>
    </citation>
    <scope>NUCLEOTIDE SEQUENCE [LARGE SCALE GENOMIC DNA]</scope>
    <source>
        <strain evidence="2 3">CGMCC 1.8925</strain>
    </source>
</reference>
<dbReference type="SUPFAM" id="SSF46785">
    <property type="entry name" value="Winged helix' DNA-binding domain"/>
    <property type="match status" value="1"/>
</dbReference>
<organism evidence="2 3">
    <name type="scientific">Paracoccus tibetensis</name>
    <dbReference type="NCBI Taxonomy" id="336292"/>
    <lineage>
        <taxon>Bacteria</taxon>
        <taxon>Pseudomonadati</taxon>
        <taxon>Pseudomonadota</taxon>
        <taxon>Alphaproteobacteria</taxon>
        <taxon>Rhodobacterales</taxon>
        <taxon>Paracoccaceae</taxon>
        <taxon>Paracoccus</taxon>
    </lineage>
</organism>
<evidence type="ECO:0000313" key="3">
    <source>
        <dbReference type="Proteomes" id="UP000199502"/>
    </source>
</evidence>
<dbReference type="GO" id="GO:0003677">
    <property type="term" value="F:DNA binding"/>
    <property type="evidence" value="ECO:0007669"/>
    <property type="project" value="UniProtKB-KW"/>
</dbReference>
<evidence type="ECO:0000313" key="2">
    <source>
        <dbReference type="EMBL" id="SCY08638.1"/>
    </source>
</evidence>